<dbReference type="PANTHER" id="PTHR33228">
    <property type="entry name" value="PROTEIN GLUTAMINE DUMPER 4-RELATED"/>
    <property type="match status" value="1"/>
</dbReference>
<proteinExistence type="inferred from homology"/>
<keyword evidence="3" id="KW-0813">Transport</keyword>
<keyword evidence="5" id="KW-0029">Amino-acid transport</keyword>
<evidence type="ECO:0000313" key="10">
    <source>
        <dbReference type="Proteomes" id="UP000288805"/>
    </source>
</evidence>
<evidence type="ECO:0000256" key="2">
    <source>
        <dbReference type="ARBA" id="ARBA00009977"/>
    </source>
</evidence>
<keyword evidence="6 8" id="KW-1133">Transmembrane helix</keyword>
<dbReference type="InterPro" id="IPR040359">
    <property type="entry name" value="GDU"/>
</dbReference>
<evidence type="ECO:0000256" key="8">
    <source>
        <dbReference type="SAM" id="Phobius"/>
    </source>
</evidence>
<dbReference type="GO" id="GO:0006865">
    <property type="term" value="P:amino acid transport"/>
    <property type="evidence" value="ECO:0007669"/>
    <property type="project" value="UniProtKB-KW"/>
</dbReference>
<dbReference type="GO" id="GO:0016020">
    <property type="term" value="C:membrane"/>
    <property type="evidence" value="ECO:0007669"/>
    <property type="project" value="UniProtKB-SubCell"/>
</dbReference>
<sequence>MRPANSSSSSNEIWRWNSPFPYLFGGLALILGLIGVALIILSCSHKKRTPSPDHDKDKPPKTICTEPDTVPRVVVIMAGDENPPTWQHQSPLQLLPLMNKSECENGDNAREYAIDFSEGNSFSR</sequence>
<organism evidence="9 10">
    <name type="scientific">Vitis vinifera</name>
    <name type="common">Grape</name>
    <dbReference type="NCBI Taxonomy" id="29760"/>
    <lineage>
        <taxon>Eukaryota</taxon>
        <taxon>Viridiplantae</taxon>
        <taxon>Streptophyta</taxon>
        <taxon>Embryophyta</taxon>
        <taxon>Tracheophyta</taxon>
        <taxon>Spermatophyta</taxon>
        <taxon>Magnoliopsida</taxon>
        <taxon>eudicotyledons</taxon>
        <taxon>Gunneridae</taxon>
        <taxon>Pentapetalae</taxon>
        <taxon>rosids</taxon>
        <taxon>Vitales</taxon>
        <taxon>Vitaceae</taxon>
        <taxon>Viteae</taxon>
        <taxon>Vitis</taxon>
    </lineage>
</organism>
<keyword evidence="4 8" id="KW-0812">Transmembrane</keyword>
<gene>
    <name evidence="9" type="primary">GDU4_0</name>
    <name evidence="9" type="ORF">CK203_023689</name>
</gene>
<evidence type="ECO:0000256" key="1">
    <source>
        <dbReference type="ARBA" id="ARBA00004167"/>
    </source>
</evidence>
<evidence type="ECO:0000256" key="3">
    <source>
        <dbReference type="ARBA" id="ARBA00022448"/>
    </source>
</evidence>
<evidence type="ECO:0000313" key="9">
    <source>
        <dbReference type="EMBL" id="RVX06362.1"/>
    </source>
</evidence>
<evidence type="ECO:0000256" key="4">
    <source>
        <dbReference type="ARBA" id="ARBA00022692"/>
    </source>
</evidence>
<accession>A0A438JBP5</accession>
<comment type="similarity">
    <text evidence="2">Belongs to the GLUTAMINE DUMPER 1 (TC 9.B.60) family.</text>
</comment>
<evidence type="ECO:0000256" key="5">
    <source>
        <dbReference type="ARBA" id="ARBA00022970"/>
    </source>
</evidence>
<keyword evidence="7 8" id="KW-0472">Membrane</keyword>
<protein>
    <submittedName>
        <fullName evidence="9">Protein glutamine dumper 4</fullName>
    </submittedName>
</protein>
<feature type="transmembrane region" description="Helical" evidence="8">
    <location>
        <begin position="20"/>
        <end position="41"/>
    </location>
</feature>
<dbReference type="AlphaFoldDB" id="A0A438JBP5"/>
<comment type="caution">
    <text evidence="9">The sequence shown here is derived from an EMBL/GenBank/DDBJ whole genome shotgun (WGS) entry which is preliminary data.</text>
</comment>
<dbReference type="Proteomes" id="UP000288805">
    <property type="component" value="Unassembled WGS sequence"/>
</dbReference>
<name>A0A438JBP5_VITVI</name>
<dbReference type="EMBL" id="QGNW01000051">
    <property type="protein sequence ID" value="RVX06362.1"/>
    <property type="molecule type" value="Genomic_DNA"/>
</dbReference>
<evidence type="ECO:0000256" key="6">
    <source>
        <dbReference type="ARBA" id="ARBA00022989"/>
    </source>
</evidence>
<dbReference type="GO" id="GO:0080143">
    <property type="term" value="P:regulation of amino acid export"/>
    <property type="evidence" value="ECO:0007669"/>
    <property type="project" value="InterPro"/>
</dbReference>
<dbReference type="PANTHER" id="PTHR33228:SF76">
    <property type="entry name" value="PROTEIN GLUTAMINE DUMPER 7"/>
    <property type="match status" value="1"/>
</dbReference>
<evidence type="ECO:0000256" key="7">
    <source>
        <dbReference type="ARBA" id="ARBA00023136"/>
    </source>
</evidence>
<reference evidence="9 10" key="1">
    <citation type="journal article" date="2018" name="PLoS Genet.">
        <title>Population sequencing reveals clonal diversity and ancestral inbreeding in the grapevine cultivar Chardonnay.</title>
        <authorList>
            <person name="Roach M.J."/>
            <person name="Johnson D.L."/>
            <person name="Bohlmann J."/>
            <person name="van Vuuren H.J."/>
            <person name="Jones S.J."/>
            <person name="Pretorius I.S."/>
            <person name="Schmidt S.A."/>
            <person name="Borneman A.R."/>
        </authorList>
    </citation>
    <scope>NUCLEOTIDE SEQUENCE [LARGE SCALE GENOMIC DNA]</scope>
    <source>
        <strain evidence="10">cv. Chardonnay</strain>
        <tissue evidence="9">Leaf</tissue>
    </source>
</reference>
<comment type="subcellular location">
    <subcellularLocation>
        <location evidence="1">Membrane</location>
        <topology evidence="1">Single-pass membrane protein</topology>
    </subcellularLocation>
</comment>